<dbReference type="EMBL" id="QJNU01000052">
    <property type="protein sequence ID" value="RYP08897.1"/>
    <property type="molecule type" value="Genomic_DNA"/>
</dbReference>
<dbReference type="OrthoDB" id="5809458at2759"/>
<name>A0A4Q4TS87_9PEZI</name>
<evidence type="ECO:0000256" key="2">
    <source>
        <dbReference type="ARBA" id="ARBA00007409"/>
    </source>
</evidence>
<dbReference type="Proteomes" id="UP000293360">
    <property type="component" value="Unassembled WGS sequence"/>
</dbReference>
<dbReference type="SFLD" id="SFLDG01200">
    <property type="entry name" value="SUF1.1"/>
    <property type="match status" value="1"/>
</dbReference>
<evidence type="ECO:0000313" key="5">
    <source>
        <dbReference type="Proteomes" id="UP000293360"/>
    </source>
</evidence>
<feature type="domain" description="Thioredoxin-like fold" evidence="3">
    <location>
        <begin position="34"/>
        <end position="133"/>
    </location>
</feature>
<comment type="caution">
    <text evidence="4">The sequence shown here is derived from an EMBL/GenBank/DDBJ whole genome shotgun (WGS) entry which is preliminary data.</text>
</comment>
<dbReference type="SUPFAM" id="SSF47616">
    <property type="entry name" value="GST C-terminal domain-like"/>
    <property type="match status" value="1"/>
</dbReference>
<evidence type="ECO:0000256" key="1">
    <source>
        <dbReference type="ARBA" id="ARBA00006475"/>
    </source>
</evidence>
<dbReference type="AlphaFoldDB" id="A0A4Q4TS87"/>
<proteinExistence type="inferred from homology"/>
<dbReference type="InterPro" id="IPR012336">
    <property type="entry name" value="Thioredoxin-like_fold"/>
</dbReference>
<dbReference type="SFLD" id="SFLDG01180">
    <property type="entry name" value="SUF1"/>
    <property type="match status" value="1"/>
</dbReference>
<organism evidence="4 5">
    <name type="scientific">Monosporascus ibericus</name>
    <dbReference type="NCBI Taxonomy" id="155417"/>
    <lineage>
        <taxon>Eukaryota</taxon>
        <taxon>Fungi</taxon>
        <taxon>Dikarya</taxon>
        <taxon>Ascomycota</taxon>
        <taxon>Pezizomycotina</taxon>
        <taxon>Sordariomycetes</taxon>
        <taxon>Xylariomycetidae</taxon>
        <taxon>Xylariales</taxon>
        <taxon>Xylariales incertae sedis</taxon>
        <taxon>Monosporascus</taxon>
    </lineage>
</organism>
<comment type="similarity">
    <text evidence="2">Belongs to the GST superfamily.</text>
</comment>
<dbReference type="SFLD" id="SFLDS00019">
    <property type="entry name" value="Glutathione_Transferase_(cytos"/>
    <property type="match status" value="1"/>
</dbReference>
<sequence length="289" mass="32402">MSATKGGAQPGDDTTPDITVFRGWEDPGRYVWSPYVIKLEARLRFGGVRYGVARGSLKEAPKGKIPYVECRSAPVSTSEEIRAEANAQLSDSTLIIKALSGWGVVPDLNAVLGPEDRAKDLALRALLEEKLQLVADLSPARKTWERWMQNYYVMRDHVLQDAPYPVRAIVGLLIYRKTTATLHGQGTGRFAPEEIALFRLEIWEAFSDLLRASKEKMRKDAGEDRGAFWVLGGDDPTEADCVLFGFIVSVLICTAAPDSQNVVRDFPILLEYAGCIHDRYFPDYEKWRF</sequence>
<dbReference type="GO" id="GO:0005737">
    <property type="term" value="C:cytoplasm"/>
    <property type="evidence" value="ECO:0007669"/>
    <property type="project" value="TreeGrafter"/>
</dbReference>
<dbReference type="InterPro" id="IPR050931">
    <property type="entry name" value="Mito_Protein_Transport_Metaxin"/>
</dbReference>
<dbReference type="InterPro" id="IPR036282">
    <property type="entry name" value="Glutathione-S-Trfase_C_sf"/>
</dbReference>
<dbReference type="Pfam" id="PF17172">
    <property type="entry name" value="GST_N_4"/>
    <property type="match status" value="1"/>
</dbReference>
<dbReference type="InterPro" id="IPR040079">
    <property type="entry name" value="Glutathione_S-Trfase"/>
</dbReference>
<dbReference type="PANTHER" id="PTHR12289">
    <property type="entry name" value="METAXIN RELATED"/>
    <property type="match status" value="1"/>
</dbReference>
<comment type="similarity">
    <text evidence="1">Belongs to the FAX family.</text>
</comment>
<gene>
    <name evidence="4" type="ORF">DL764_001607</name>
</gene>
<evidence type="ECO:0000259" key="3">
    <source>
        <dbReference type="Pfam" id="PF17172"/>
    </source>
</evidence>
<evidence type="ECO:0000313" key="4">
    <source>
        <dbReference type="EMBL" id="RYP08897.1"/>
    </source>
</evidence>
<reference evidence="4 5" key="1">
    <citation type="submission" date="2018-06" db="EMBL/GenBank/DDBJ databases">
        <title>Complete Genomes of Monosporascus.</title>
        <authorList>
            <person name="Robinson A.J."/>
            <person name="Natvig D.O."/>
        </authorList>
    </citation>
    <scope>NUCLEOTIDE SEQUENCE [LARGE SCALE GENOMIC DNA]</scope>
    <source>
        <strain evidence="4 5">CBS 110550</strain>
    </source>
</reference>
<dbReference type="InterPro" id="IPR026928">
    <property type="entry name" value="FAX/IsoI-like"/>
</dbReference>
<dbReference type="STRING" id="155417.A0A4Q4TS87"/>
<accession>A0A4Q4TS87</accession>
<keyword evidence="5" id="KW-1185">Reference proteome</keyword>
<protein>
    <recommendedName>
        <fullName evidence="3">Thioredoxin-like fold domain-containing protein</fullName>
    </recommendedName>
</protein>
<dbReference type="PANTHER" id="PTHR12289:SF41">
    <property type="entry name" value="FAILED AXON CONNECTIONS-RELATED"/>
    <property type="match status" value="1"/>
</dbReference>